<dbReference type="GeneID" id="56786480"/>
<evidence type="ECO:0000313" key="7">
    <source>
        <dbReference type="Proteomes" id="UP000253498"/>
    </source>
</evidence>
<dbReference type="GO" id="GO:0005829">
    <property type="term" value="C:cytosol"/>
    <property type="evidence" value="ECO:0007669"/>
    <property type="project" value="TreeGrafter"/>
</dbReference>
<dbReference type="STRING" id="1354.A6P53_11835"/>
<dbReference type="Pfam" id="PF03061">
    <property type="entry name" value="4HBT"/>
    <property type="match status" value="1"/>
</dbReference>
<dbReference type="GO" id="GO:0052816">
    <property type="term" value="F:long-chain fatty acyl-CoA hydrolase activity"/>
    <property type="evidence" value="ECO:0007669"/>
    <property type="project" value="TreeGrafter"/>
</dbReference>
<dbReference type="InterPro" id="IPR033120">
    <property type="entry name" value="HOTDOG_ACOT"/>
</dbReference>
<proteinExistence type="inferred from homology"/>
<dbReference type="RefSeq" id="WP_010736958.1">
    <property type="nucleotide sequence ID" value="NZ_AP027299.1"/>
</dbReference>
<dbReference type="PROSITE" id="PS51770">
    <property type="entry name" value="HOTDOG_ACOT"/>
    <property type="match status" value="1"/>
</dbReference>
<dbReference type="AlphaFoldDB" id="A0A1V8X826"/>
<evidence type="ECO:0000313" key="6">
    <source>
        <dbReference type="EMBL" id="VTQ69945.1"/>
    </source>
</evidence>
<reference evidence="6 8" key="2">
    <citation type="submission" date="2019-05" db="EMBL/GenBank/DDBJ databases">
        <authorList>
            <consortium name="Pathogen Informatics"/>
        </authorList>
    </citation>
    <scope>NUCLEOTIDE SEQUENCE [LARGE SCALE GENOMIC DNA]</scope>
    <source>
        <strain evidence="6 8">NCTC12204</strain>
    </source>
</reference>
<evidence type="ECO:0000313" key="8">
    <source>
        <dbReference type="Proteomes" id="UP000352698"/>
    </source>
</evidence>
<dbReference type="EMBL" id="CABEEP010000001">
    <property type="protein sequence ID" value="VTQ69945.1"/>
    <property type="molecule type" value="Genomic_DNA"/>
</dbReference>
<dbReference type="PANTHER" id="PTHR11049">
    <property type="entry name" value="ACYL COENZYME A THIOESTER HYDROLASE"/>
    <property type="match status" value="1"/>
</dbReference>
<dbReference type="Gene3D" id="3.10.129.10">
    <property type="entry name" value="Hotdog Thioesterase"/>
    <property type="match status" value="1"/>
</dbReference>
<feature type="domain" description="HotDog ACOT-type" evidence="4">
    <location>
        <begin position="8"/>
        <end position="120"/>
    </location>
</feature>
<dbReference type="EMBL" id="LESJ01000008">
    <property type="protein sequence ID" value="RBT66675.1"/>
    <property type="molecule type" value="Genomic_DNA"/>
</dbReference>
<dbReference type="EC" id="3.1.2.-" evidence="6"/>
<comment type="similarity">
    <text evidence="1">Belongs to the acyl coenzyme A hydrolase family.</text>
</comment>
<dbReference type="SUPFAM" id="SSF54637">
    <property type="entry name" value="Thioesterase/thiol ester dehydrase-isomerase"/>
    <property type="match status" value="1"/>
</dbReference>
<dbReference type="GO" id="GO:0009062">
    <property type="term" value="P:fatty acid catabolic process"/>
    <property type="evidence" value="ECO:0007669"/>
    <property type="project" value="TreeGrafter"/>
</dbReference>
<dbReference type="InterPro" id="IPR029069">
    <property type="entry name" value="HotDog_dom_sf"/>
</dbReference>
<keyword evidence="2 3" id="KW-0378">Hydrolase</keyword>
<dbReference type="GO" id="GO:0006637">
    <property type="term" value="P:acyl-CoA metabolic process"/>
    <property type="evidence" value="ECO:0007669"/>
    <property type="project" value="TreeGrafter"/>
</dbReference>
<dbReference type="CDD" id="cd03442">
    <property type="entry name" value="BFIT_BACH"/>
    <property type="match status" value="1"/>
</dbReference>
<evidence type="ECO:0000256" key="1">
    <source>
        <dbReference type="ARBA" id="ARBA00010458"/>
    </source>
</evidence>
<gene>
    <name evidence="5" type="ORF">EB03_02574</name>
    <name evidence="6" type="ORF">NCTC12204_02523</name>
</gene>
<evidence type="ECO:0000256" key="3">
    <source>
        <dbReference type="PROSITE-ProRule" id="PRU01106"/>
    </source>
</evidence>
<dbReference type="PANTHER" id="PTHR11049:SF24">
    <property type="entry name" value="CYTOSOLIC ACYL COENZYME A THIOESTER HYDROLASE"/>
    <property type="match status" value="1"/>
</dbReference>
<evidence type="ECO:0000256" key="2">
    <source>
        <dbReference type="ARBA" id="ARBA00022801"/>
    </source>
</evidence>
<comment type="caution">
    <text evidence="6">The sequence shown here is derived from an EMBL/GenBank/DDBJ whole genome shotgun (WGS) entry which is preliminary data.</text>
</comment>
<protein>
    <submittedName>
        <fullName evidence="6">Acyl-CoA thioester hydrolase</fullName>
        <ecNumber evidence="6">3.1.2.-</ecNumber>
    </submittedName>
</protein>
<dbReference type="Proteomes" id="UP000253498">
    <property type="component" value="Unassembled WGS sequence"/>
</dbReference>
<evidence type="ECO:0000259" key="4">
    <source>
        <dbReference type="PROSITE" id="PS51770"/>
    </source>
</evidence>
<dbReference type="InterPro" id="IPR040170">
    <property type="entry name" value="Cytosol_ACT"/>
</dbReference>
<evidence type="ECO:0000313" key="5">
    <source>
        <dbReference type="EMBL" id="RBT66675.1"/>
    </source>
</evidence>
<dbReference type="Proteomes" id="UP000352698">
    <property type="component" value="Unassembled WGS sequence"/>
</dbReference>
<dbReference type="InterPro" id="IPR006683">
    <property type="entry name" value="Thioestr_dom"/>
</dbReference>
<organism evidence="6 8">
    <name type="scientific">Enterococcus hirae</name>
    <dbReference type="NCBI Taxonomy" id="1354"/>
    <lineage>
        <taxon>Bacteria</taxon>
        <taxon>Bacillati</taxon>
        <taxon>Bacillota</taxon>
        <taxon>Bacilli</taxon>
        <taxon>Lactobacillales</taxon>
        <taxon>Enterococcaceae</taxon>
        <taxon>Enterococcus</taxon>
    </lineage>
</organism>
<sequence>MEEIKHCKESIVIQTHRIFPFDLNPFGFLFGGKLMTMIDDAASISVTRHCRRGAVTASLDSLNFLKPLHENHSVCVESYVSGTHHKSMEVFVKIIGENLTTGERYLAATCFTTFVAVPSHMNEETEFTVPKVIPDTAEEKLVCAGYEKRRKQRLQEREDYRAFAAQLSTDLPWLKNEGIDD</sequence>
<name>A0A1V8X826_ENTHR</name>
<accession>A0A1V8X826</accession>
<reference evidence="5 7" key="1">
    <citation type="submission" date="2015-06" db="EMBL/GenBank/DDBJ databases">
        <title>The Genome Sequence of Enterococcus hirae 88EA1.</title>
        <authorList>
            <consortium name="The Broad Institute Genomics Platform"/>
            <consortium name="The Broad Institute Genome Sequencing Center for Infectious Disease"/>
            <person name="Earl A.M."/>
            <person name="Van Tyne D."/>
            <person name="Lebreton F."/>
            <person name="Saavedra J.T."/>
            <person name="Gilmore M.S."/>
            <person name="Manson McGuire A."/>
            <person name="Clock S."/>
            <person name="Crupain M."/>
            <person name="Rangan U."/>
            <person name="Young S."/>
            <person name="Abouelleil A."/>
            <person name="Cao P."/>
            <person name="Chapman S.B."/>
            <person name="Griggs A."/>
            <person name="Priest M."/>
            <person name="Shea T."/>
            <person name="Wortman J."/>
            <person name="Nusbaum C."/>
            <person name="Birren B."/>
        </authorList>
    </citation>
    <scope>NUCLEOTIDE SEQUENCE [LARGE SCALE GENOMIC DNA]</scope>
    <source>
        <strain evidence="5 7">88EA1</strain>
    </source>
</reference>